<evidence type="ECO:0000256" key="1">
    <source>
        <dbReference type="SAM" id="MobiDB-lite"/>
    </source>
</evidence>
<dbReference type="PANTHER" id="PTHR32440:SF11">
    <property type="entry name" value="METALLOPHOSPHOESTERASE DOMAIN-CONTAINING PROTEIN"/>
    <property type="match status" value="1"/>
</dbReference>
<keyword evidence="5" id="KW-1185">Reference proteome</keyword>
<dbReference type="Proteomes" id="UP001153069">
    <property type="component" value="Unassembled WGS sequence"/>
</dbReference>
<dbReference type="PANTHER" id="PTHR32440">
    <property type="entry name" value="PHOSPHATASE DCR2-RELATED-RELATED"/>
    <property type="match status" value="1"/>
</dbReference>
<reference evidence="4" key="1">
    <citation type="submission" date="2020-06" db="EMBL/GenBank/DDBJ databases">
        <authorList>
            <consortium name="Plant Systems Biology data submission"/>
        </authorList>
    </citation>
    <scope>NUCLEOTIDE SEQUENCE</scope>
    <source>
        <strain evidence="4">D6</strain>
    </source>
</reference>
<gene>
    <name evidence="4" type="ORF">SEMRO_56_G033030.1</name>
</gene>
<protein>
    <submittedName>
        <fullName evidence="4">Inactive purple acid phosphatase 16</fullName>
    </submittedName>
</protein>
<dbReference type="EMBL" id="CAICTM010000055">
    <property type="protein sequence ID" value="CAB9499246.1"/>
    <property type="molecule type" value="Genomic_DNA"/>
</dbReference>
<dbReference type="Pfam" id="PF00149">
    <property type="entry name" value="Metallophos"/>
    <property type="match status" value="1"/>
</dbReference>
<evidence type="ECO:0000256" key="2">
    <source>
        <dbReference type="SAM" id="Phobius"/>
    </source>
</evidence>
<feature type="compositionally biased region" description="Acidic residues" evidence="1">
    <location>
        <begin position="367"/>
        <end position="378"/>
    </location>
</feature>
<evidence type="ECO:0000313" key="4">
    <source>
        <dbReference type="EMBL" id="CAB9499246.1"/>
    </source>
</evidence>
<evidence type="ECO:0000313" key="5">
    <source>
        <dbReference type="Proteomes" id="UP001153069"/>
    </source>
</evidence>
<keyword evidence="2" id="KW-0472">Membrane</keyword>
<dbReference type="OrthoDB" id="783096at2759"/>
<organism evidence="4 5">
    <name type="scientific">Seminavis robusta</name>
    <dbReference type="NCBI Taxonomy" id="568900"/>
    <lineage>
        <taxon>Eukaryota</taxon>
        <taxon>Sar</taxon>
        <taxon>Stramenopiles</taxon>
        <taxon>Ochrophyta</taxon>
        <taxon>Bacillariophyta</taxon>
        <taxon>Bacillariophyceae</taxon>
        <taxon>Bacillariophycidae</taxon>
        <taxon>Naviculales</taxon>
        <taxon>Naviculaceae</taxon>
        <taxon>Seminavis</taxon>
    </lineage>
</organism>
<dbReference type="AlphaFoldDB" id="A0A9N8DEI5"/>
<feature type="transmembrane region" description="Helical" evidence="2">
    <location>
        <begin position="12"/>
        <end position="29"/>
    </location>
</feature>
<dbReference type="InterPro" id="IPR029052">
    <property type="entry name" value="Metallo-depent_PP-like"/>
</dbReference>
<proteinExistence type="predicted"/>
<dbReference type="Gene3D" id="3.60.21.10">
    <property type="match status" value="1"/>
</dbReference>
<keyword evidence="2" id="KW-1133">Transmembrane helix</keyword>
<keyword evidence="2" id="KW-0812">Transmembrane</keyword>
<sequence length="414" mass="46280">MVHRRQLSAFDLGLLAVTLTTLSTLVVWLEQRSSYQETQQRRLHLQIQGQSHQQSFKILQLADLHFGEASDTDWGPQQDINSLNVLDSVIPLEQPDLIILSGDQITANNIDQNATAVYRRICDKLQHYGVPWAMIFGNHDDAPLEVDDSQDETKIIVTPARTSREDLFHVDHSFAPLSLTRRGAESVFGVSNYVLDVFYNGSGTGNSHSNTVALQLLFLDSGGGTLPKQLLANQVDWFHQRRKHHQGIPMVAFQHIPTKEFEYDGNTCQGMQDDGVDALSPDANMVDALLNDGNVHFLAVGHQHGNDYCCSYQSSSSNNDNNDNGNNLHLCFGRHSGYGGYGSWDRGARVYELYLNNNNVAGVTGGGEEESDADEEQEPTFTWNSWVRMESGDVQDEYNPFGNGQDDDAEYRLR</sequence>
<dbReference type="GO" id="GO:0016788">
    <property type="term" value="F:hydrolase activity, acting on ester bonds"/>
    <property type="evidence" value="ECO:0007669"/>
    <property type="project" value="TreeGrafter"/>
</dbReference>
<dbReference type="CDD" id="cd07383">
    <property type="entry name" value="MPP_Dcr2"/>
    <property type="match status" value="1"/>
</dbReference>
<dbReference type="InterPro" id="IPR004843">
    <property type="entry name" value="Calcineurin-like_PHP"/>
</dbReference>
<feature type="region of interest" description="Disordered" evidence="1">
    <location>
        <begin position="362"/>
        <end position="414"/>
    </location>
</feature>
<dbReference type="GO" id="GO:0005737">
    <property type="term" value="C:cytoplasm"/>
    <property type="evidence" value="ECO:0007669"/>
    <property type="project" value="TreeGrafter"/>
</dbReference>
<feature type="compositionally biased region" description="Acidic residues" evidence="1">
    <location>
        <begin position="405"/>
        <end position="414"/>
    </location>
</feature>
<accession>A0A9N8DEI5</accession>
<feature type="domain" description="Calcineurin-like phosphoesterase" evidence="3">
    <location>
        <begin position="56"/>
        <end position="305"/>
    </location>
</feature>
<evidence type="ECO:0000259" key="3">
    <source>
        <dbReference type="Pfam" id="PF00149"/>
    </source>
</evidence>
<name>A0A9N8DEI5_9STRA</name>
<comment type="caution">
    <text evidence="4">The sequence shown here is derived from an EMBL/GenBank/DDBJ whole genome shotgun (WGS) entry which is preliminary data.</text>
</comment>
<dbReference type="SUPFAM" id="SSF56300">
    <property type="entry name" value="Metallo-dependent phosphatases"/>
    <property type="match status" value="1"/>
</dbReference>